<feature type="signal peptide" evidence="4">
    <location>
        <begin position="1"/>
        <end position="21"/>
    </location>
</feature>
<dbReference type="InterPro" id="IPR013424">
    <property type="entry name" value="Ice-binding_C"/>
</dbReference>
<feature type="domain" description="Carbohydrate-binding module family 96" evidence="6">
    <location>
        <begin position="25"/>
        <end position="131"/>
    </location>
</feature>
<dbReference type="HOGENOM" id="CLU_1164089_0_0_7"/>
<feature type="domain" description="Ice-binding protein C-terminal" evidence="5">
    <location>
        <begin position="213"/>
        <end position="236"/>
    </location>
</feature>
<dbReference type="NCBIfam" id="NF033679">
    <property type="entry name" value="DNRLRE_dom"/>
    <property type="match status" value="1"/>
</dbReference>
<feature type="chain" id="PRO_5004223226" evidence="4">
    <location>
        <begin position="22"/>
        <end position="238"/>
    </location>
</feature>
<evidence type="ECO:0000256" key="1">
    <source>
        <dbReference type="ARBA" id="ARBA00004613"/>
    </source>
</evidence>
<dbReference type="AlphaFoldDB" id="Q39SE7"/>
<evidence type="ECO:0000259" key="5">
    <source>
        <dbReference type="Pfam" id="PF07589"/>
    </source>
</evidence>
<reference evidence="7 8" key="2">
    <citation type="journal article" date="2009" name="BMC Microbiol.">
        <title>The genome sequence of Geobacter metallireducens: features of metabolism, physiology and regulation common and dissimilar to Geobacter sulfurreducens.</title>
        <authorList>
            <person name="Aklujkar M."/>
            <person name="Krushkal J."/>
            <person name="DiBartolo G."/>
            <person name="Lapidus A."/>
            <person name="Land M.L."/>
            <person name="Lovley D.R."/>
        </authorList>
    </citation>
    <scope>NUCLEOTIDE SEQUENCE [LARGE SCALE GENOMIC DNA]</scope>
    <source>
        <strain evidence="8">ATCC 53774 / DSM 7210 / GS-15</strain>
    </source>
</reference>
<proteinExistence type="predicted"/>
<keyword evidence="3 4" id="KW-0732">Signal</keyword>
<reference evidence="7 8" key="1">
    <citation type="submission" date="2005-10" db="EMBL/GenBank/DDBJ databases">
        <title>Complete sequence of Geobacter metallireducens GS-15.</title>
        <authorList>
            <consortium name="US DOE Joint Genome Institute"/>
            <person name="Copeland A."/>
            <person name="Lucas S."/>
            <person name="Lapidus A."/>
            <person name="Barry K."/>
            <person name="Detter J.C."/>
            <person name="Glavina T."/>
            <person name="Hammon N."/>
            <person name="Israni S."/>
            <person name="Pitluck S."/>
            <person name="Di Bartolo G."/>
            <person name="Chain P."/>
            <person name="Schmutz J."/>
            <person name="Larimer F."/>
            <person name="Land M."/>
            <person name="Kyrpides N."/>
            <person name="Ivanova N."/>
            <person name="Richardson P."/>
        </authorList>
    </citation>
    <scope>NUCLEOTIDE SEQUENCE [LARGE SCALE GENOMIC DNA]</scope>
    <source>
        <strain evidence="8">ATCC 53774 / DSM 7210 / GS-15</strain>
    </source>
</reference>
<dbReference type="GO" id="GO:0005576">
    <property type="term" value="C:extracellular region"/>
    <property type="evidence" value="ECO:0007669"/>
    <property type="project" value="UniProtKB-SubCell"/>
</dbReference>
<keyword evidence="8" id="KW-1185">Reference proteome</keyword>
<evidence type="ECO:0000256" key="3">
    <source>
        <dbReference type="ARBA" id="ARBA00022729"/>
    </source>
</evidence>
<gene>
    <name evidence="7" type="ordered locus">Gmet_2608</name>
</gene>
<evidence type="ECO:0000256" key="4">
    <source>
        <dbReference type="SAM" id="SignalP"/>
    </source>
</evidence>
<evidence type="ECO:0000313" key="8">
    <source>
        <dbReference type="Proteomes" id="UP000007073"/>
    </source>
</evidence>
<dbReference type="EMBL" id="CP000148">
    <property type="protein sequence ID" value="ABB32827.1"/>
    <property type="molecule type" value="Genomic_DNA"/>
</dbReference>
<name>Q39SE7_GEOMG</name>
<dbReference type="STRING" id="269799.Gmet_2608"/>
<dbReference type="Pfam" id="PF24517">
    <property type="entry name" value="CBM96"/>
    <property type="match status" value="1"/>
</dbReference>
<dbReference type="eggNOG" id="COG3712">
    <property type="taxonomic scope" value="Bacteria"/>
</dbReference>
<dbReference type="KEGG" id="gme:Gmet_2608"/>
<protein>
    <submittedName>
        <fullName evidence="7">PEP motif-containing protein, putative exosortase substrate</fullName>
    </submittedName>
</protein>
<evidence type="ECO:0000259" key="6">
    <source>
        <dbReference type="Pfam" id="PF24517"/>
    </source>
</evidence>
<dbReference type="InterPro" id="IPR055372">
    <property type="entry name" value="CBM96"/>
</dbReference>
<dbReference type="Proteomes" id="UP000007073">
    <property type="component" value="Chromosome"/>
</dbReference>
<evidence type="ECO:0000256" key="2">
    <source>
        <dbReference type="ARBA" id="ARBA00022525"/>
    </source>
</evidence>
<dbReference type="RefSeq" id="WP_004511853.1">
    <property type="nucleotide sequence ID" value="NC_007517.1"/>
</dbReference>
<dbReference type="Pfam" id="PF07589">
    <property type="entry name" value="PEP-CTERM"/>
    <property type="match status" value="1"/>
</dbReference>
<accession>Q39SE7</accession>
<dbReference type="NCBIfam" id="TIGR02595">
    <property type="entry name" value="PEP_CTERM"/>
    <property type="match status" value="1"/>
</dbReference>
<comment type="subcellular location">
    <subcellularLocation>
        <location evidence="1">Secreted</location>
    </subcellularLocation>
</comment>
<keyword evidence="2" id="KW-0964">Secreted</keyword>
<sequence length="238" mass="25311">MKSILCLLAAGLFTALSFASAEAISITADKDAYVQSGTSANTNFGSALVDQVKRQDNSIYTRKSYFGFDLSGLGPYPIASATLDFNFVDSGAGTTLAGTTYQFEVFGLINELFDSWSESTITWNNAPANRTNNGLSNMMVASLGTFSLTGKGLGLHSFTSPELIDFLNSDTNDMATFIIRRNTNQPSNSQNYVHAFASSENTSIAGPTLNVTPVPEPSTLLCVGAGLIGLGLLKRRRG</sequence>
<evidence type="ECO:0000313" key="7">
    <source>
        <dbReference type="EMBL" id="ABB32827.1"/>
    </source>
</evidence>
<organism evidence="7 8">
    <name type="scientific">Geobacter metallireducens (strain ATCC 53774 / DSM 7210 / GS-15)</name>
    <dbReference type="NCBI Taxonomy" id="269799"/>
    <lineage>
        <taxon>Bacteria</taxon>
        <taxon>Pseudomonadati</taxon>
        <taxon>Thermodesulfobacteriota</taxon>
        <taxon>Desulfuromonadia</taxon>
        <taxon>Geobacterales</taxon>
        <taxon>Geobacteraceae</taxon>
        <taxon>Geobacter</taxon>
    </lineage>
</organism>